<reference evidence="1 2" key="1">
    <citation type="submission" date="2024-01" db="EMBL/GenBank/DDBJ databases">
        <title>The genomes of 5 underutilized Papilionoideae crops provide insights into root nodulation and disease resistanc.</title>
        <authorList>
            <person name="Jiang F."/>
        </authorList>
    </citation>
    <scope>NUCLEOTIDE SEQUENCE [LARGE SCALE GENOMIC DNA]</scope>
    <source>
        <strain evidence="1">LVBAO_FW01</strain>
        <tissue evidence="1">Leaves</tissue>
    </source>
</reference>
<protein>
    <submittedName>
        <fullName evidence="1">Uncharacterized protein</fullName>
    </submittedName>
</protein>
<dbReference type="PANTHER" id="PTHR11439">
    <property type="entry name" value="GAG-POL-RELATED RETROTRANSPOSON"/>
    <property type="match status" value="1"/>
</dbReference>
<dbReference type="PANTHER" id="PTHR11439:SF455">
    <property type="entry name" value="RLK (RECEPTOR-LIKE PROTEIN KINASE) 8, PUTATIVE-RELATED"/>
    <property type="match status" value="1"/>
</dbReference>
<keyword evidence="2" id="KW-1185">Reference proteome</keyword>
<name>A0AAN9JIJ0_CANGL</name>
<proteinExistence type="predicted"/>
<comment type="caution">
    <text evidence="1">The sequence shown here is derived from an EMBL/GenBank/DDBJ whole genome shotgun (WGS) entry which is preliminary data.</text>
</comment>
<sequence>MQQSCPPVETPNYVYVLISVGDPQADLPSYSVFLFLRVTLCYKCYGRTSWHKVHLRIRKRVQTRIVAVLSTDHSSGRIVQWKDSRTTTSGSPVQVDIRDISDSKPCPTPLASGSKLSAYDGAPLSYAREYRSIVGALQYLTLTRPDICYAVNQANPVFHARSKHIEVDYHFVRELVVAGKLLIRLDYPRSGEKTECIPMDSKGERRTEWRMEADRLERGLAGREVRFLFTRSIVPLFVQS</sequence>
<dbReference type="Proteomes" id="UP001367508">
    <property type="component" value="Unassembled WGS sequence"/>
</dbReference>
<accession>A0AAN9JIJ0</accession>
<gene>
    <name evidence="1" type="ORF">VNO77_46407</name>
</gene>
<dbReference type="AlphaFoldDB" id="A0AAN9JIJ0"/>
<evidence type="ECO:0000313" key="2">
    <source>
        <dbReference type="Proteomes" id="UP001367508"/>
    </source>
</evidence>
<evidence type="ECO:0000313" key="1">
    <source>
        <dbReference type="EMBL" id="KAK7298859.1"/>
    </source>
</evidence>
<dbReference type="EMBL" id="JAYMYQ010000024">
    <property type="protein sequence ID" value="KAK7298859.1"/>
    <property type="molecule type" value="Genomic_DNA"/>
</dbReference>
<organism evidence="1 2">
    <name type="scientific">Canavalia gladiata</name>
    <name type="common">Sword bean</name>
    <name type="synonym">Dolichos gladiatus</name>
    <dbReference type="NCBI Taxonomy" id="3824"/>
    <lineage>
        <taxon>Eukaryota</taxon>
        <taxon>Viridiplantae</taxon>
        <taxon>Streptophyta</taxon>
        <taxon>Embryophyta</taxon>
        <taxon>Tracheophyta</taxon>
        <taxon>Spermatophyta</taxon>
        <taxon>Magnoliopsida</taxon>
        <taxon>eudicotyledons</taxon>
        <taxon>Gunneridae</taxon>
        <taxon>Pentapetalae</taxon>
        <taxon>rosids</taxon>
        <taxon>fabids</taxon>
        <taxon>Fabales</taxon>
        <taxon>Fabaceae</taxon>
        <taxon>Papilionoideae</taxon>
        <taxon>50 kb inversion clade</taxon>
        <taxon>NPAAA clade</taxon>
        <taxon>indigoferoid/millettioid clade</taxon>
        <taxon>Phaseoleae</taxon>
        <taxon>Canavalia</taxon>
    </lineage>
</organism>